<evidence type="ECO:0000256" key="1">
    <source>
        <dbReference type="SAM" id="MobiDB-lite"/>
    </source>
</evidence>
<name>A0A849SJY8_UNCEI</name>
<organism evidence="2 3">
    <name type="scientific">Eiseniibacteriota bacterium</name>
    <dbReference type="NCBI Taxonomy" id="2212470"/>
    <lineage>
        <taxon>Bacteria</taxon>
        <taxon>Candidatus Eiseniibacteriota</taxon>
    </lineage>
</organism>
<feature type="compositionally biased region" description="Basic residues" evidence="1">
    <location>
        <begin position="30"/>
        <end position="43"/>
    </location>
</feature>
<dbReference type="InterPro" id="IPR025855">
    <property type="entry name" value="Replic_Relax"/>
</dbReference>
<gene>
    <name evidence="2" type="ORF">HOP12_07475</name>
</gene>
<dbReference type="Pfam" id="PF13814">
    <property type="entry name" value="Replic_Relax"/>
    <property type="match status" value="1"/>
</dbReference>
<protein>
    <submittedName>
        <fullName evidence="2">Uncharacterized protein</fullName>
    </submittedName>
</protein>
<sequence>MPSVWIAAGVDAMPEVLCGSGEPMDVDARSRKRQPRDRRRGGGKVRLTVRDAALLRALGRFRIARSSDLGRLFFPGQHRDVLAARLRALFDAGFVQAHVLDRAAENIYSLGPAGIAWTRTAGATARAVPRQPWPHHLGIVRLWTSIASALHLLPDVRLTRCVPDWEVRAGAAVGLGVVPDALIELACESDGQERRVCLAVELDRGTESLEVLRRKVRLLDEARVARPSFLDWTSFDLVLVLDEAGRSREGKVRDLLAKEWGGPSRIWTPASVLADEIRSLVESSVPPVTDSRHCNGSHDDASRVVAAGLGVTGVGPSEDE</sequence>
<feature type="region of interest" description="Disordered" evidence="1">
    <location>
        <begin position="21"/>
        <end position="43"/>
    </location>
</feature>
<comment type="caution">
    <text evidence="2">The sequence shown here is derived from an EMBL/GenBank/DDBJ whole genome shotgun (WGS) entry which is preliminary data.</text>
</comment>
<accession>A0A849SJY8</accession>
<dbReference type="EMBL" id="JABFRW010000086">
    <property type="protein sequence ID" value="NOT33993.1"/>
    <property type="molecule type" value="Genomic_DNA"/>
</dbReference>
<reference evidence="2 3" key="1">
    <citation type="submission" date="2020-04" db="EMBL/GenBank/DDBJ databases">
        <title>Metagenomic profiling of ammonia- and methane-oxidizing microorganisms in a Dutch drinking water treatment plant.</title>
        <authorList>
            <person name="Poghosyan L."/>
            <person name="Leucker S."/>
        </authorList>
    </citation>
    <scope>NUCLEOTIDE SEQUENCE [LARGE SCALE GENOMIC DNA]</scope>
    <source>
        <strain evidence="2">S-RSF-IL-03</strain>
    </source>
</reference>
<dbReference type="AlphaFoldDB" id="A0A849SJY8"/>
<evidence type="ECO:0000313" key="2">
    <source>
        <dbReference type="EMBL" id="NOT33993.1"/>
    </source>
</evidence>
<evidence type="ECO:0000313" key="3">
    <source>
        <dbReference type="Proteomes" id="UP000580839"/>
    </source>
</evidence>
<dbReference type="Proteomes" id="UP000580839">
    <property type="component" value="Unassembled WGS sequence"/>
</dbReference>
<proteinExistence type="predicted"/>